<dbReference type="KEGG" id="rox:BV494_21115"/>
<organism evidence="2 3">
    <name type="scientific">Rahnella sikkimica</name>
    <dbReference type="NCBI Taxonomy" id="1805933"/>
    <lineage>
        <taxon>Bacteria</taxon>
        <taxon>Pseudomonadati</taxon>
        <taxon>Pseudomonadota</taxon>
        <taxon>Gammaproteobacteria</taxon>
        <taxon>Enterobacterales</taxon>
        <taxon>Yersiniaceae</taxon>
        <taxon>Rahnella</taxon>
    </lineage>
</organism>
<dbReference type="InterPro" id="IPR012902">
    <property type="entry name" value="N_methyl_site"/>
</dbReference>
<name>A0A2L1UWE7_9GAMM</name>
<dbReference type="GO" id="GO:0016020">
    <property type="term" value="C:membrane"/>
    <property type="evidence" value="ECO:0007669"/>
    <property type="project" value="UniProtKB-SubCell"/>
</dbReference>
<evidence type="ECO:0000313" key="3">
    <source>
        <dbReference type="Proteomes" id="UP000239197"/>
    </source>
</evidence>
<sequence length="153" mass="16638">MSLIEMMVVVIIVAMCALWGMHSWRGYQQALKLEQHAQRLRLYLYGVQTEANNHNRSAVLWVMSGTGGCVGTGLRSVDCTAAGGKVFVVNDPEIELLDFSDNATGFYGLRNSAMPGHLTLKNAAGSLRLVLSARGRLRVCSEHQSLLGIASCQ</sequence>
<evidence type="ECO:0000256" key="1">
    <source>
        <dbReference type="ARBA" id="ARBA00004167"/>
    </source>
</evidence>
<dbReference type="AlphaFoldDB" id="A0A2L1UWE7"/>
<gene>
    <name evidence="2" type="ORF">BV494_21115</name>
</gene>
<dbReference type="Proteomes" id="UP000239197">
    <property type="component" value="Chromosome"/>
</dbReference>
<accession>A0A2L1UWE7</accession>
<dbReference type="NCBIfam" id="TIGR02532">
    <property type="entry name" value="IV_pilin_GFxxxE"/>
    <property type="match status" value="1"/>
</dbReference>
<dbReference type="InterPro" id="IPR045584">
    <property type="entry name" value="Pilin-like"/>
</dbReference>
<proteinExistence type="predicted"/>
<evidence type="ECO:0000313" key="2">
    <source>
        <dbReference type="EMBL" id="AVF37245.1"/>
    </source>
</evidence>
<dbReference type="EMBL" id="CP019062">
    <property type="protein sequence ID" value="AVF37245.1"/>
    <property type="molecule type" value="Genomic_DNA"/>
</dbReference>
<keyword evidence="3" id="KW-1185">Reference proteome</keyword>
<protein>
    <submittedName>
        <fullName evidence="2">Prepilin-type N-terminal cleavage/methylation domain-containing protein</fullName>
    </submittedName>
</protein>
<dbReference type="OrthoDB" id="7065799at2"/>
<reference evidence="3" key="1">
    <citation type="submission" date="2017-01" db="EMBL/GenBank/DDBJ databases">
        <title>Genome sequence of Rouxiella sp. ERMR1:05.</title>
        <authorList>
            <person name="Kumar R."/>
            <person name="Singh D."/>
            <person name="Kumar S."/>
        </authorList>
    </citation>
    <scope>NUCLEOTIDE SEQUENCE [LARGE SCALE GENOMIC DNA]</scope>
    <source>
        <strain evidence="3">ERMR1:05</strain>
    </source>
</reference>
<dbReference type="SUPFAM" id="SSF54523">
    <property type="entry name" value="Pili subunits"/>
    <property type="match status" value="1"/>
</dbReference>
<comment type="subcellular location">
    <subcellularLocation>
        <location evidence="1">Membrane</location>
        <topology evidence="1">Single-pass membrane protein</topology>
    </subcellularLocation>
</comment>